<evidence type="ECO:0000313" key="1">
    <source>
        <dbReference type="EMBL" id="CAI9696099.1"/>
    </source>
</evidence>
<reference evidence="1" key="1">
    <citation type="submission" date="2023-05" db="EMBL/GenBank/DDBJ databases">
        <authorList>
            <consortium name="ELIXIR-Norway"/>
        </authorList>
    </citation>
    <scope>NUCLEOTIDE SEQUENCE</scope>
</reference>
<dbReference type="EMBL" id="OX596100">
    <property type="protein sequence ID" value="CAI9696099.1"/>
    <property type="molecule type" value="Genomic_DNA"/>
</dbReference>
<protein>
    <submittedName>
        <fullName evidence="1">Uncharacterized protein</fullName>
    </submittedName>
</protein>
<evidence type="ECO:0000313" key="2">
    <source>
        <dbReference type="Proteomes" id="UP001162501"/>
    </source>
</evidence>
<dbReference type="Proteomes" id="UP001162501">
    <property type="component" value="Chromosome 16"/>
</dbReference>
<proteinExistence type="predicted"/>
<organism evidence="1 2">
    <name type="scientific">Rangifer tarandus platyrhynchus</name>
    <name type="common">Svalbard reindeer</name>
    <dbReference type="NCBI Taxonomy" id="3082113"/>
    <lineage>
        <taxon>Eukaryota</taxon>
        <taxon>Metazoa</taxon>
        <taxon>Chordata</taxon>
        <taxon>Craniata</taxon>
        <taxon>Vertebrata</taxon>
        <taxon>Euteleostomi</taxon>
        <taxon>Mammalia</taxon>
        <taxon>Eutheria</taxon>
        <taxon>Laurasiatheria</taxon>
        <taxon>Artiodactyla</taxon>
        <taxon>Ruminantia</taxon>
        <taxon>Pecora</taxon>
        <taxon>Cervidae</taxon>
        <taxon>Odocoileinae</taxon>
        <taxon>Rangifer</taxon>
    </lineage>
</organism>
<gene>
    <name evidence="1" type="ORF">MRATA1EN3_LOCUS7312</name>
</gene>
<accession>A0ACB0E6N3</accession>
<sequence length="190" mass="20194">MPVGPPDSPGQMERVAGLEGRVSAGDTDWGVIGGEVVFFSLTFTCTTLNSPPPHVGTTRRTWRAPLPPEDNPAPSQLSKRPSGMAGGPPPTPTPRPDSASGQRPRSGPSPLASQTRRRPETQAIAATSNVPPTPQLAESPTKTPPRTSSSHTASSDSRRHRHLGTLSPCTPLRGDTPPPKKTPWERWGRN</sequence>
<name>A0ACB0E6N3_RANTA</name>